<dbReference type="InterPro" id="IPR005148">
    <property type="entry name" value="Arg-tRNA-synth_N"/>
</dbReference>
<comment type="caution">
    <text evidence="2">The sequence shown here is derived from an EMBL/GenBank/DDBJ whole genome shotgun (WGS) entry which is preliminary data.</text>
</comment>
<dbReference type="InterPro" id="IPR036695">
    <property type="entry name" value="Arg-tRNA-synth_N_sf"/>
</dbReference>
<reference evidence="2 3" key="1">
    <citation type="journal article" date="2019" name="Environ. Microbiol.">
        <title>An active ?-lactamase is a part of an orchestrated cell wall stress resistance network of Bacillus subtilis and related rhizosphere species.</title>
        <authorList>
            <person name="Bucher T."/>
            <person name="Keren-Paz A."/>
            <person name="Hausser J."/>
            <person name="Olender T."/>
            <person name="Cytryn E."/>
            <person name="Kolodkin-Gal I."/>
        </authorList>
    </citation>
    <scope>NUCLEOTIDE SEQUENCE [LARGE SCALE GENOMIC DNA]</scope>
    <source>
        <strain evidence="2 3">I5</strain>
    </source>
</reference>
<protein>
    <submittedName>
        <fullName evidence="2">Arginine--tRNA ligase</fullName>
        <ecNumber evidence="2">6.1.1.19</ecNumber>
    </submittedName>
</protein>
<dbReference type="EMBL" id="SZON01003995">
    <property type="protein sequence ID" value="TKI75569.1"/>
    <property type="molecule type" value="Genomic_DNA"/>
</dbReference>
<dbReference type="GO" id="GO:0004814">
    <property type="term" value="F:arginine-tRNA ligase activity"/>
    <property type="evidence" value="ECO:0007669"/>
    <property type="project" value="UniProtKB-EC"/>
</dbReference>
<proteinExistence type="predicted"/>
<organism evidence="2 3">
    <name type="scientific">Bacillus wiedmannii</name>
    <dbReference type="NCBI Taxonomy" id="1890302"/>
    <lineage>
        <taxon>Bacteria</taxon>
        <taxon>Bacillati</taxon>
        <taxon>Bacillota</taxon>
        <taxon>Bacilli</taxon>
        <taxon>Bacillales</taxon>
        <taxon>Bacillaceae</taxon>
        <taxon>Bacillus</taxon>
        <taxon>Bacillus cereus group</taxon>
    </lineage>
</organism>
<keyword evidence="2" id="KW-0436">Ligase</keyword>
<dbReference type="GO" id="GO:0005524">
    <property type="term" value="F:ATP binding"/>
    <property type="evidence" value="ECO:0007669"/>
    <property type="project" value="InterPro"/>
</dbReference>
<evidence type="ECO:0000313" key="3">
    <source>
        <dbReference type="Proteomes" id="UP000305222"/>
    </source>
</evidence>
<feature type="domain" description="Arginyl tRNA synthetase N-terminal" evidence="1">
    <location>
        <begin position="5"/>
        <end position="84"/>
    </location>
</feature>
<dbReference type="GO" id="GO:0006420">
    <property type="term" value="P:arginyl-tRNA aminoacylation"/>
    <property type="evidence" value="ECO:0007669"/>
    <property type="project" value="InterPro"/>
</dbReference>
<name>A0A4U2ZLL1_9BACI</name>
<accession>A0A4U2ZLL1</accession>
<dbReference type="Gene3D" id="3.30.1360.70">
    <property type="entry name" value="Arginyl tRNA synthetase N-terminal domain"/>
    <property type="match status" value="1"/>
</dbReference>
<evidence type="ECO:0000313" key="2">
    <source>
        <dbReference type="EMBL" id="TKI75569.1"/>
    </source>
</evidence>
<gene>
    <name evidence="2" type="ORF">FC699_37845</name>
</gene>
<dbReference type="Proteomes" id="UP000305222">
    <property type="component" value="Unassembled WGS sequence"/>
</dbReference>
<dbReference type="AlphaFoldDB" id="A0A4U2ZLL1"/>
<dbReference type="GO" id="GO:0005737">
    <property type="term" value="C:cytoplasm"/>
    <property type="evidence" value="ECO:0007669"/>
    <property type="project" value="InterPro"/>
</dbReference>
<feature type="non-terminal residue" evidence="2">
    <location>
        <position position="93"/>
    </location>
</feature>
<dbReference type="EC" id="6.1.1.19" evidence="2"/>
<dbReference type="SUPFAM" id="SSF55190">
    <property type="entry name" value="Arginyl-tRNA synthetase (ArgRS), N-terminal 'additional' domain"/>
    <property type="match status" value="1"/>
</dbReference>
<dbReference type="SMART" id="SM01016">
    <property type="entry name" value="Arg_tRNA_synt_N"/>
    <property type="match status" value="1"/>
</dbReference>
<dbReference type="Pfam" id="PF03485">
    <property type="entry name" value="Arg_tRNA_synt_N"/>
    <property type="match status" value="1"/>
</dbReference>
<evidence type="ECO:0000259" key="1">
    <source>
        <dbReference type="SMART" id="SM01016"/>
    </source>
</evidence>
<sequence length="93" mass="10496">MDYNTHFAKSLSSILKDELTQNQILDLIETPKQDEFGDAAFPCFSLAKQYKKSPAIFAKEVAEKLSNPFFTKVEAVGPYVNVFFNREIVSDAV</sequence>